<dbReference type="Proteomes" id="UP000005801">
    <property type="component" value="Unassembled WGS sequence"/>
</dbReference>
<evidence type="ECO:0000313" key="3">
    <source>
        <dbReference type="Proteomes" id="UP000005801"/>
    </source>
</evidence>
<name>A6G2Y4_9BACT</name>
<comment type="caution">
    <text evidence="2">The sequence shown here is derived from an EMBL/GenBank/DDBJ whole genome shotgun (WGS) entry which is preliminary data.</text>
</comment>
<dbReference type="AlphaFoldDB" id="A6G2Y4"/>
<gene>
    <name evidence="2" type="ORF">PPSIR1_32083</name>
</gene>
<dbReference type="PROSITE" id="PS51257">
    <property type="entry name" value="PROKAR_LIPOPROTEIN"/>
    <property type="match status" value="1"/>
</dbReference>
<accession>A6G2Y4</accession>
<reference evidence="2 3" key="1">
    <citation type="submission" date="2007-06" db="EMBL/GenBank/DDBJ databases">
        <authorList>
            <person name="Shimkets L."/>
            <person name="Ferriera S."/>
            <person name="Johnson J."/>
            <person name="Kravitz S."/>
            <person name="Beeson K."/>
            <person name="Sutton G."/>
            <person name="Rogers Y.-H."/>
            <person name="Friedman R."/>
            <person name="Frazier M."/>
            <person name="Venter J.C."/>
        </authorList>
    </citation>
    <scope>NUCLEOTIDE SEQUENCE [LARGE SCALE GENOMIC DNA]</scope>
    <source>
        <strain evidence="2 3">SIR-1</strain>
    </source>
</reference>
<dbReference type="RefSeq" id="WP_006971083.1">
    <property type="nucleotide sequence ID" value="NZ_ABCS01000016.1"/>
</dbReference>
<feature type="region of interest" description="Disordered" evidence="1">
    <location>
        <begin position="21"/>
        <end position="62"/>
    </location>
</feature>
<dbReference type="STRING" id="391625.PPSIR1_32083"/>
<feature type="compositionally biased region" description="Acidic residues" evidence="1">
    <location>
        <begin position="42"/>
        <end position="58"/>
    </location>
</feature>
<protein>
    <recommendedName>
        <fullName evidence="4">Lipoprotein</fullName>
    </recommendedName>
</protein>
<organism evidence="2 3">
    <name type="scientific">Plesiocystis pacifica SIR-1</name>
    <dbReference type="NCBI Taxonomy" id="391625"/>
    <lineage>
        <taxon>Bacteria</taxon>
        <taxon>Pseudomonadati</taxon>
        <taxon>Myxococcota</taxon>
        <taxon>Polyangia</taxon>
        <taxon>Nannocystales</taxon>
        <taxon>Nannocystaceae</taxon>
        <taxon>Plesiocystis</taxon>
    </lineage>
</organism>
<evidence type="ECO:0008006" key="4">
    <source>
        <dbReference type="Google" id="ProtNLM"/>
    </source>
</evidence>
<evidence type="ECO:0000256" key="1">
    <source>
        <dbReference type="SAM" id="MobiDB-lite"/>
    </source>
</evidence>
<keyword evidence="3" id="KW-1185">Reference proteome</keyword>
<evidence type="ECO:0000313" key="2">
    <source>
        <dbReference type="EMBL" id="EDM79834.1"/>
    </source>
</evidence>
<dbReference type="EMBL" id="ABCS01000016">
    <property type="protein sequence ID" value="EDM79834.1"/>
    <property type="molecule type" value="Genomic_DNA"/>
</dbReference>
<proteinExistence type="predicted"/>
<dbReference type="OrthoDB" id="5502484at2"/>
<sequence length="431" mass="46651">MNARALALAAVCLGALTLACPSEPERPAPKQADPPAKRAEAEAGDAEADEAESAESDTGDALSGDAAHVIPFADRTSMGYLLLLPQSRERPELPSRAFLQGLVQQRFPKRRRDGELDLLITLIETEPHATDFGTLDIDSLAAEAGDSGGSPAAAAEARERVFDLIGLHLELVHLGVGEDTTIPASALTDPVLTRALSPEQRDSLPGRSWALLLRADYRNQFGVRGLRLHQTLVRVVAEHFDALIHDPDTLETLDLETFEAKRLRASAGNIADQIAIVPFPDPKREGGLRLSTRGMRRFGCVDLELDGLDADPRQLQLASDLLAGLALVLAKDAEVDPSGFAVEVNEVIDVHGRDLRQSYSQQDYEPPLCTGCPGVAQVHLVERAPEDHDPRGHVVARVVAPRERSDAPTYDHPQWIRETLTGMFGPPPANE</sequence>